<dbReference type="Gene3D" id="2.40.70.10">
    <property type="entry name" value="Acid Proteases"/>
    <property type="match status" value="1"/>
</dbReference>
<proteinExistence type="predicted"/>
<dbReference type="EMBL" id="KQ484278">
    <property type="protein sequence ID" value="KYP36035.1"/>
    <property type="molecule type" value="Genomic_DNA"/>
</dbReference>
<name>A0A151R0P5_CAJCA</name>
<protein>
    <submittedName>
        <fullName evidence="1">Uncharacterized protein</fullName>
    </submittedName>
</protein>
<gene>
    <name evidence="1" type="ORF">KK1_042877</name>
</gene>
<dbReference type="AlphaFoldDB" id="A0A151R0P5"/>
<evidence type="ECO:0000313" key="2">
    <source>
        <dbReference type="Proteomes" id="UP000075243"/>
    </source>
</evidence>
<dbReference type="Gramene" id="C.cajan_42030.t">
    <property type="protein sequence ID" value="C.cajan_42030.t.cds1"/>
    <property type="gene ID" value="C.cajan_42030"/>
</dbReference>
<keyword evidence="2" id="KW-1185">Reference proteome</keyword>
<dbReference type="PANTHER" id="PTHR33240:SF15">
    <property type="entry name" value="GAG-PRO-LIKE PROTEIN"/>
    <property type="match status" value="1"/>
</dbReference>
<dbReference type="PANTHER" id="PTHR33240">
    <property type="entry name" value="OS08G0508500 PROTEIN"/>
    <property type="match status" value="1"/>
</dbReference>
<dbReference type="Proteomes" id="UP000075243">
    <property type="component" value="Unassembled WGS sequence"/>
</dbReference>
<reference evidence="1" key="1">
    <citation type="journal article" date="2012" name="Nat. Biotechnol.">
        <title>Draft genome sequence of pigeonpea (Cajanus cajan), an orphan legume crop of resource-poor farmers.</title>
        <authorList>
            <person name="Varshney R.K."/>
            <person name="Chen W."/>
            <person name="Li Y."/>
            <person name="Bharti A.K."/>
            <person name="Saxena R.K."/>
            <person name="Schlueter J.A."/>
            <person name="Donoghue M.T."/>
            <person name="Azam S."/>
            <person name="Fan G."/>
            <person name="Whaley A.M."/>
            <person name="Farmer A.D."/>
            <person name="Sheridan J."/>
            <person name="Iwata A."/>
            <person name="Tuteja R."/>
            <person name="Penmetsa R.V."/>
            <person name="Wu W."/>
            <person name="Upadhyaya H.D."/>
            <person name="Yang S.P."/>
            <person name="Shah T."/>
            <person name="Saxena K.B."/>
            <person name="Michael T."/>
            <person name="McCombie W.R."/>
            <person name="Yang B."/>
            <person name="Zhang G."/>
            <person name="Yang H."/>
            <person name="Wang J."/>
            <person name="Spillane C."/>
            <person name="Cook D.R."/>
            <person name="May G.D."/>
            <person name="Xu X."/>
            <person name="Jackson S.A."/>
        </authorList>
    </citation>
    <scope>NUCLEOTIDE SEQUENCE [LARGE SCALE GENOMIC DNA]</scope>
</reference>
<sequence>MRPSHMIFQVFDGSRQEVMGETTLPIQVGPMTFNIEFQVIDITYTYNCLLGRPWIH</sequence>
<organism evidence="1 2">
    <name type="scientific">Cajanus cajan</name>
    <name type="common">Pigeon pea</name>
    <name type="synonym">Cajanus indicus</name>
    <dbReference type="NCBI Taxonomy" id="3821"/>
    <lineage>
        <taxon>Eukaryota</taxon>
        <taxon>Viridiplantae</taxon>
        <taxon>Streptophyta</taxon>
        <taxon>Embryophyta</taxon>
        <taxon>Tracheophyta</taxon>
        <taxon>Spermatophyta</taxon>
        <taxon>Magnoliopsida</taxon>
        <taxon>eudicotyledons</taxon>
        <taxon>Gunneridae</taxon>
        <taxon>Pentapetalae</taxon>
        <taxon>rosids</taxon>
        <taxon>fabids</taxon>
        <taxon>Fabales</taxon>
        <taxon>Fabaceae</taxon>
        <taxon>Papilionoideae</taxon>
        <taxon>50 kb inversion clade</taxon>
        <taxon>NPAAA clade</taxon>
        <taxon>indigoferoid/millettioid clade</taxon>
        <taxon>Phaseoleae</taxon>
        <taxon>Cajanus</taxon>
    </lineage>
</organism>
<accession>A0A151R0P5</accession>
<dbReference type="STRING" id="3821.A0A151R0P5"/>
<dbReference type="InterPro" id="IPR021109">
    <property type="entry name" value="Peptidase_aspartic_dom_sf"/>
</dbReference>
<evidence type="ECO:0000313" key="1">
    <source>
        <dbReference type="EMBL" id="KYP36035.1"/>
    </source>
</evidence>